<reference evidence="1" key="1">
    <citation type="submission" date="2023-06" db="EMBL/GenBank/DDBJ databases">
        <title>Genome-scale phylogeny and comparative genomics of the fungal order Sordariales.</title>
        <authorList>
            <consortium name="Lawrence Berkeley National Laboratory"/>
            <person name="Hensen N."/>
            <person name="Bonometti L."/>
            <person name="Westerberg I."/>
            <person name="Brannstrom I.O."/>
            <person name="Guillou S."/>
            <person name="Cros-Aarteil S."/>
            <person name="Calhoun S."/>
            <person name="Haridas S."/>
            <person name="Kuo A."/>
            <person name="Mondo S."/>
            <person name="Pangilinan J."/>
            <person name="Riley R."/>
            <person name="Labutti K."/>
            <person name="Andreopoulos B."/>
            <person name="Lipzen A."/>
            <person name="Chen C."/>
            <person name="Yanf M."/>
            <person name="Daum C."/>
            <person name="Ng V."/>
            <person name="Clum A."/>
            <person name="Steindorff A."/>
            <person name="Ohm R."/>
            <person name="Martin F."/>
            <person name="Silar P."/>
            <person name="Natvig D."/>
            <person name="Lalanne C."/>
            <person name="Gautier V."/>
            <person name="Ament-Velasquez S.L."/>
            <person name="Kruys A."/>
            <person name="Hutchinson M.I."/>
            <person name="Powell A.J."/>
            <person name="Barry K."/>
            <person name="Miller A.N."/>
            <person name="Grigoriev I.V."/>
            <person name="Debuchy R."/>
            <person name="Gladieux P."/>
            <person name="Thoren M.H."/>
            <person name="Johannesson H."/>
        </authorList>
    </citation>
    <scope>NUCLEOTIDE SEQUENCE</scope>
    <source>
        <strain evidence="1">CBS 540.89</strain>
    </source>
</reference>
<name>A0AA40E464_9PEZI</name>
<proteinExistence type="predicted"/>
<evidence type="ECO:0000313" key="1">
    <source>
        <dbReference type="EMBL" id="KAK0726455.1"/>
    </source>
</evidence>
<gene>
    <name evidence="1" type="ORF">B0T21DRAFT_394943</name>
</gene>
<evidence type="ECO:0000313" key="2">
    <source>
        <dbReference type="Proteomes" id="UP001172159"/>
    </source>
</evidence>
<dbReference type="Proteomes" id="UP001172159">
    <property type="component" value="Unassembled WGS sequence"/>
</dbReference>
<protein>
    <submittedName>
        <fullName evidence="1">Uncharacterized protein</fullName>
    </submittedName>
</protein>
<accession>A0AA40E464</accession>
<keyword evidence="2" id="KW-1185">Reference proteome</keyword>
<sequence length="229" mass="26681">MGNGRGRKKRTRVWAIARKRHRPSPLKWNAWFPLDLISQQQGWSFDHLVSRLNFLPAIAEFDVLVPGRLQQNLSLIRDGAEAEERRCCCFGMLVPGWDIRAYRIPIPIPAARTVLQCRVGRIVTCKFGWVACFPHDPAPDRFWFSDSLRRFETRYSHIFLEKNNFEMRFLPWRSSKLEFSKFSKASMTTGLRRGAVPSTKDPQQGVFARIGLVSGTEWPGRPRQRHKRE</sequence>
<comment type="caution">
    <text evidence="1">The sequence shown here is derived from an EMBL/GenBank/DDBJ whole genome shotgun (WGS) entry which is preliminary data.</text>
</comment>
<dbReference type="EMBL" id="JAUKTV010000010">
    <property type="protein sequence ID" value="KAK0726455.1"/>
    <property type="molecule type" value="Genomic_DNA"/>
</dbReference>
<organism evidence="1 2">
    <name type="scientific">Apiosordaria backusii</name>
    <dbReference type="NCBI Taxonomy" id="314023"/>
    <lineage>
        <taxon>Eukaryota</taxon>
        <taxon>Fungi</taxon>
        <taxon>Dikarya</taxon>
        <taxon>Ascomycota</taxon>
        <taxon>Pezizomycotina</taxon>
        <taxon>Sordariomycetes</taxon>
        <taxon>Sordariomycetidae</taxon>
        <taxon>Sordariales</taxon>
        <taxon>Lasiosphaeriaceae</taxon>
        <taxon>Apiosordaria</taxon>
    </lineage>
</organism>
<dbReference type="AlphaFoldDB" id="A0AA40E464"/>